<evidence type="ECO:0000313" key="3">
    <source>
        <dbReference type="Proteomes" id="UP001344632"/>
    </source>
</evidence>
<dbReference type="Proteomes" id="UP001344632">
    <property type="component" value="Unassembled WGS sequence"/>
</dbReference>
<feature type="signal peptide" evidence="1">
    <location>
        <begin position="1"/>
        <end position="22"/>
    </location>
</feature>
<dbReference type="RefSeq" id="WP_326091110.1">
    <property type="nucleotide sequence ID" value="NZ_JARLKZ010000023.1"/>
</dbReference>
<reference evidence="2 3" key="1">
    <citation type="submission" date="2023-03" db="EMBL/GenBank/DDBJ databases">
        <title>Bacillus Genome Sequencing.</title>
        <authorList>
            <person name="Dunlap C."/>
        </authorList>
    </citation>
    <scope>NUCLEOTIDE SEQUENCE [LARGE SCALE GENOMIC DNA]</scope>
    <source>
        <strain evidence="2 3">BD-525</strain>
    </source>
</reference>
<protein>
    <recommendedName>
        <fullName evidence="4">Carboxypeptidase regulatory-like domain-containing protein</fullName>
    </recommendedName>
</protein>
<gene>
    <name evidence="2" type="ORF">P4H66_26725</name>
</gene>
<keyword evidence="3" id="KW-1185">Reference proteome</keyword>
<accession>A0ABU6GXH9</accession>
<evidence type="ECO:0000256" key="1">
    <source>
        <dbReference type="SAM" id="SignalP"/>
    </source>
</evidence>
<organism evidence="2 3">
    <name type="scientific">Paenibacillus dokdonensis</name>
    <dbReference type="NCBI Taxonomy" id="2567944"/>
    <lineage>
        <taxon>Bacteria</taxon>
        <taxon>Bacillati</taxon>
        <taxon>Bacillota</taxon>
        <taxon>Bacilli</taxon>
        <taxon>Bacillales</taxon>
        <taxon>Paenibacillaceae</taxon>
        <taxon>Paenibacillus</taxon>
    </lineage>
</organism>
<dbReference type="PROSITE" id="PS51257">
    <property type="entry name" value="PROKAR_LIPOPROTEIN"/>
    <property type="match status" value="1"/>
</dbReference>
<dbReference type="EMBL" id="JARLKZ010000023">
    <property type="protein sequence ID" value="MEC0243415.1"/>
    <property type="molecule type" value="Genomic_DNA"/>
</dbReference>
<evidence type="ECO:0008006" key="4">
    <source>
        <dbReference type="Google" id="ProtNLM"/>
    </source>
</evidence>
<evidence type="ECO:0000313" key="2">
    <source>
        <dbReference type="EMBL" id="MEC0243415.1"/>
    </source>
</evidence>
<dbReference type="InterPro" id="IPR008969">
    <property type="entry name" value="CarboxyPept-like_regulatory"/>
</dbReference>
<sequence>MKKTGMLMLIVLMMLVGCSANEKEHHGEIKLMNTELPVKAWQMDNSHMTTIHGQVLMDGQPVTHALVAVSTIKTVKTNGGGNFSVLLDQSQPLKVLVHIQSLKEATVSGKPMNKVMQSTLMKEQAELQIAYPIKVHQVNISAADPDQVEIHAQAQLEMKTFFPALMFDRYGWYGIIKDSKGKPVSGAVVELWGDDKAEPLIASEPSGKLGDYLIEAIPQNIQAVSLQVKMDEKTYELQKDVYIPIPHQTSLETDITLPQQGTMIEGNTDMLRMKLLPGAVYQGIMIGVCSGSPVDYTSTVPTRDGSFILTMPKNMWEEKPCLYETKIRIFRQNPIQAGDVIPSEFIPAARNYEPDHIQAQQKSSSK</sequence>
<feature type="chain" id="PRO_5047416547" description="Carboxypeptidase regulatory-like domain-containing protein" evidence="1">
    <location>
        <begin position="23"/>
        <end position="366"/>
    </location>
</feature>
<name>A0ABU6GXH9_9BACL</name>
<comment type="caution">
    <text evidence="2">The sequence shown here is derived from an EMBL/GenBank/DDBJ whole genome shotgun (WGS) entry which is preliminary data.</text>
</comment>
<keyword evidence="1" id="KW-0732">Signal</keyword>
<dbReference type="SUPFAM" id="SSF49464">
    <property type="entry name" value="Carboxypeptidase regulatory domain-like"/>
    <property type="match status" value="1"/>
</dbReference>
<proteinExistence type="predicted"/>